<feature type="region of interest" description="Disordered" evidence="1">
    <location>
        <begin position="1"/>
        <end position="21"/>
    </location>
</feature>
<accession>A0A7W8BHZ6</accession>
<name>A0A7W8BHZ6_STREU</name>
<evidence type="ECO:0000256" key="1">
    <source>
        <dbReference type="SAM" id="MobiDB-lite"/>
    </source>
</evidence>
<organism evidence="2 3">
    <name type="scientific">Streptomyces eurocidicus</name>
    <name type="common">Streptoverticillium eurocidicus</name>
    <dbReference type="NCBI Taxonomy" id="66423"/>
    <lineage>
        <taxon>Bacteria</taxon>
        <taxon>Bacillati</taxon>
        <taxon>Actinomycetota</taxon>
        <taxon>Actinomycetes</taxon>
        <taxon>Kitasatosporales</taxon>
        <taxon>Streptomycetaceae</taxon>
        <taxon>Streptomyces</taxon>
    </lineage>
</organism>
<evidence type="ECO:0000313" key="3">
    <source>
        <dbReference type="Proteomes" id="UP000528608"/>
    </source>
</evidence>
<comment type="caution">
    <text evidence="2">The sequence shown here is derived from an EMBL/GenBank/DDBJ whole genome shotgun (WGS) entry which is preliminary data.</text>
</comment>
<reference evidence="2 3" key="1">
    <citation type="submission" date="2020-08" db="EMBL/GenBank/DDBJ databases">
        <title>Genomic Encyclopedia of Type Strains, Phase III (KMG-III): the genomes of soil and plant-associated and newly described type strains.</title>
        <authorList>
            <person name="Whitman W."/>
        </authorList>
    </citation>
    <scope>NUCLEOTIDE SEQUENCE [LARGE SCALE GENOMIC DNA]</scope>
    <source>
        <strain evidence="2 3">CECT 3259</strain>
    </source>
</reference>
<gene>
    <name evidence="2" type="ORF">FHS36_005343</name>
</gene>
<protein>
    <submittedName>
        <fullName evidence="2">Uncharacterized protein</fullName>
    </submittedName>
</protein>
<proteinExistence type="predicted"/>
<sequence length="41" mass="4199">MVIETGRPVPEVAGQHGVAGERATAQARRALVAAFTGRPGI</sequence>
<dbReference type="AlphaFoldDB" id="A0A7W8BHZ6"/>
<dbReference type="Proteomes" id="UP000528608">
    <property type="component" value="Unassembled WGS sequence"/>
</dbReference>
<evidence type="ECO:0000313" key="2">
    <source>
        <dbReference type="EMBL" id="MBB5121874.1"/>
    </source>
</evidence>
<dbReference type="EMBL" id="JACHJF010000021">
    <property type="protein sequence ID" value="MBB5121874.1"/>
    <property type="molecule type" value="Genomic_DNA"/>
</dbReference>